<sequence length="179" mass="20224">MSNARKFYVIGYKDTDLLHHSHPDCNYSAPGCLPPDLKQYVVADGVTGSKLVEDYGVTREDMSHTADYLVVTRRAAARKIVAHLKRVRYHNHDEFSVIEVGEFNRTTRPVMHWNIVHYSTGQAKGTKGAKFRRIGTSQYGIPLRVDARAEAKRLTEAAKNDGSYYEHKWVAEPVYAGGK</sequence>
<accession>A0AAE7WLX5</accession>
<evidence type="ECO:0000313" key="2">
    <source>
        <dbReference type="Proteomes" id="UP000827959"/>
    </source>
</evidence>
<dbReference type="EMBL" id="MZ326854">
    <property type="protein sequence ID" value="QYW01727.1"/>
    <property type="molecule type" value="Genomic_DNA"/>
</dbReference>
<name>A0AAE7WLX5_9CAUD</name>
<proteinExistence type="predicted"/>
<protein>
    <submittedName>
        <fullName evidence="1">Uncharacterized protein</fullName>
    </submittedName>
</protein>
<keyword evidence="2" id="KW-1185">Reference proteome</keyword>
<organism evidence="1 2">
    <name type="scientific">Stenotrophomonas phage Ptah</name>
    <dbReference type="NCBI Taxonomy" id="2859657"/>
    <lineage>
        <taxon>Viruses</taxon>
        <taxon>Duplodnaviria</taxon>
        <taxon>Heunggongvirae</taxon>
        <taxon>Uroviricota</taxon>
        <taxon>Caudoviricetes</taxon>
        <taxon>Autographivirales</taxon>
        <taxon>Autonotataviridae</taxon>
        <taxon>Gujervirinae</taxon>
        <taxon>Ponderosavirus</taxon>
        <taxon>Ponderosavirus ptah</taxon>
    </lineage>
</organism>
<dbReference type="Proteomes" id="UP000827959">
    <property type="component" value="Segment"/>
</dbReference>
<reference evidence="1 2" key="1">
    <citation type="submission" date="2021-06" db="EMBL/GenBank/DDBJ databases">
        <title>Complete genome sequence of Stenotrophomonas maltophilia phage Ptah.</title>
        <authorList>
            <person name="Berg A."/>
            <person name="Tate N."/>
            <person name="Clark J."/>
            <person name="Le T."/>
            <person name="Liu M."/>
            <person name="Burrowes B."/>
        </authorList>
    </citation>
    <scope>NUCLEOTIDE SEQUENCE [LARGE SCALE GENOMIC DNA]</scope>
</reference>
<evidence type="ECO:0000313" key="1">
    <source>
        <dbReference type="EMBL" id="QYW01727.1"/>
    </source>
</evidence>
<gene>
    <name evidence="1" type="ORF">CPT_Ptah_012</name>
</gene>